<organism evidence="2 3">
    <name type="scientific">Albugo candida</name>
    <dbReference type="NCBI Taxonomy" id="65357"/>
    <lineage>
        <taxon>Eukaryota</taxon>
        <taxon>Sar</taxon>
        <taxon>Stramenopiles</taxon>
        <taxon>Oomycota</taxon>
        <taxon>Peronosporomycetes</taxon>
        <taxon>Albuginales</taxon>
        <taxon>Albuginaceae</taxon>
        <taxon>Albugo</taxon>
    </lineage>
</organism>
<feature type="signal peptide" evidence="1">
    <location>
        <begin position="1"/>
        <end position="18"/>
    </location>
</feature>
<keyword evidence="1" id="KW-0732">Signal</keyword>
<reference evidence="2 3" key="1">
    <citation type="submission" date="2012-05" db="EMBL/GenBank/DDBJ databases">
        <title>Recombination and specialization in a pathogen metapopulation.</title>
        <authorList>
            <person name="Gardiner A."/>
            <person name="Kemen E."/>
            <person name="Schultz-Larsen T."/>
            <person name="MacLean D."/>
            <person name="Van Oosterhout C."/>
            <person name="Jones J.D.G."/>
        </authorList>
    </citation>
    <scope>NUCLEOTIDE SEQUENCE [LARGE SCALE GENOMIC DNA]</scope>
    <source>
        <strain evidence="2 3">Ac Nc2</strain>
    </source>
</reference>
<dbReference type="AlphaFoldDB" id="A0A024GVR2"/>
<evidence type="ECO:0000313" key="2">
    <source>
        <dbReference type="EMBL" id="CCI50475.1"/>
    </source>
</evidence>
<proteinExistence type="predicted"/>
<sequence length="223" mass="25909">MVVESFALILLHLNKTMAINYALSTSISERRLEAKLIKPSKDKAALILYQENEGCQRLSYAYDPTFNFSQTCVRNAGYPGILYTKFPVPNCAEQFVEYCTYVALVLEQPEDWFSIESDLRIFFQPQLEMDSPSYEKEIRSFTDSLFTRPENVLLSSSEVACLGFLLSYNSTYCATLPPITIDYYCLLRRDLLDCTKEMTVLLHEEAFNVKTFQNRWRIIFMFC</sequence>
<name>A0A024GVR2_9STRA</name>
<dbReference type="Proteomes" id="UP000053237">
    <property type="component" value="Unassembled WGS sequence"/>
</dbReference>
<feature type="chain" id="PRO_5001532705" evidence="1">
    <location>
        <begin position="19"/>
        <end position="223"/>
    </location>
</feature>
<gene>
    <name evidence="2" type="ORF">BN9_122690</name>
</gene>
<evidence type="ECO:0000313" key="3">
    <source>
        <dbReference type="Proteomes" id="UP000053237"/>
    </source>
</evidence>
<dbReference type="InParanoid" id="A0A024GVR2"/>
<accession>A0A024GVR2</accession>
<dbReference type="EMBL" id="CAIX01000520">
    <property type="protein sequence ID" value="CCI50475.1"/>
    <property type="molecule type" value="Genomic_DNA"/>
</dbReference>
<comment type="caution">
    <text evidence="2">The sequence shown here is derived from an EMBL/GenBank/DDBJ whole genome shotgun (WGS) entry which is preliminary data.</text>
</comment>
<keyword evidence="3" id="KW-1185">Reference proteome</keyword>
<evidence type="ECO:0000256" key="1">
    <source>
        <dbReference type="SAM" id="SignalP"/>
    </source>
</evidence>
<protein>
    <submittedName>
        <fullName evidence="2">Uncharacterized protein</fullName>
    </submittedName>
</protein>